<dbReference type="InterPro" id="IPR036005">
    <property type="entry name" value="Creatinase/aminopeptidase-like"/>
</dbReference>
<keyword evidence="2" id="KW-0645">Protease</keyword>
<dbReference type="Proteomes" id="UP000489961">
    <property type="component" value="Unassembled WGS sequence"/>
</dbReference>
<dbReference type="Gene3D" id="3.90.230.10">
    <property type="entry name" value="Creatinase/methionine aminopeptidase superfamily"/>
    <property type="match status" value="1"/>
</dbReference>
<keyword evidence="2" id="KW-0031">Aminopeptidase</keyword>
<dbReference type="GO" id="GO:0004177">
    <property type="term" value="F:aminopeptidase activity"/>
    <property type="evidence" value="ECO:0007669"/>
    <property type="project" value="UniProtKB-KW"/>
</dbReference>
<gene>
    <name evidence="2" type="ORF">SFB21_0951</name>
</gene>
<dbReference type="SUPFAM" id="SSF55920">
    <property type="entry name" value="Creatinase/aminopeptidase"/>
    <property type="match status" value="1"/>
</dbReference>
<protein>
    <submittedName>
        <fullName evidence="2">Methionine aminopeptidase</fullName>
    </submittedName>
</protein>
<evidence type="ECO:0000313" key="2">
    <source>
        <dbReference type="EMBL" id="CAB1211664.1"/>
    </source>
</evidence>
<dbReference type="InterPro" id="IPR050659">
    <property type="entry name" value="Peptidase_M24B"/>
</dbReference>
<evidence type="ECO:0000313" key="3">
    <source>
        <dbReference type="Proteomes" id="UP000489961"/>
    </source>
</evidence>
<evidence type="ECO:0000259" key="1">
    <source>
        <dbReference type="Pfam" id="PF00557"/>
    </source>
</evidence>
<dbReference type="Pfam" id="PF00557">
    <property type="entry name" value="Peptidase_M24"/>
    <property type="match status" value="1"/>
</dbReference>
<dbReference type="CDD" id="cd01066">
    <property type="entry name" value="APP_MetAP"/>
    <property type="match status" value="1"/>
</dbReference>
<comment type="caution">
    <text evidence="2">The sequence shown here is derived from an EMBL/GenBank/DDBJ whole genome shotgun (WGS) entry which is preliminary data.</text>
</comment>
<dbReference type="RefSeq" id="WP_174558899.1">
    <property type="nucleotide sequence ID" value="NZ_CADDTS010000017.1"/>
</dbReference>
<accession>A0A811G9S5</accession>
<dbReference type="PANTHER" id="PTHR46112:SF2">
    <property type="entry name" value="XAA-PRO AMINOPEPTIDASE P-RELATED"/>
    <property type="match status" value="1"/>
</dbReference>
<sequence>MAIGYNNKAPGLLEKIYRFASAQGSKYTPNTDDVLLKDAQQNFRQAQRVAYDCVTEVGRQLHYGMTEIEAADLLDQYLKNAGCERYIHRPFAWFGEHTRFDPYQGYGEYHPSDKRLQAGDIAILDVSPVVNGYMADVGYTLCLEENVELQKAQDFLLALRADLPNLFESAMTPKEIWAEVDRRIEAAGYDNIHAKYPFCVLGHRVFKVKKQAPKAKRIQVGSLGWFSIETNMKFLQTGFGAALSPENIGSKIGLWAIEPHIGWSGAGAKFEEILVVDHQGARWLDDDVSHVTAAQGVSV</sequence>
<feature type="domain" description="Peptidase M24" evidence="1">
    <location>
        <begin position="42"/>
        <end position="277"/>
    </location>
</feature>
<proteinExistence type="predicted"/>
<dbReference type="PANTHER" id="PTHR46112">
    <property type="entry name" value="AMINOPEPTIDASE"/>
    <property type="match status" value="1"/>
</dbReference>
<reference evidence="2 3" key="1">
    <citation type="submission" date="2020-02" db="EMBL/GenBank/DDBJ databases">
        <authorList>
            <person name="Chaudhuri R."/>
        </authorList>
    </citation>
    <scope>NUCLEOTIDE SEQUENCE [LARGE SCALE GENOMIC DNA]</scope>
    <source>
        <strain evidence="2">SFB21</strain>
    </source>
</reference>
<organism evidence="2 3">
    <name type="scientific">Acinetobacter bouvetii</name>
    <dbReference type="NCBI Taxonomy" id="202951"/>
    <lineage>
        <taxon>Bacteria</taxon>
        <taxon>Pseudomonadati</taxon>
        <taxon>Pseudomonadota</taxon>
        <taxon>Gammaproteobacteria</taxon>
        <taxon>Moraxellales</taxon>
        <taxon>Moraxellaceae</taxon>
        <taxon>Acinetobacter</taxon>
    </lineage>
</organism>
<dbReference type="EMBL" id="CADDTS010000017">
    <property type="protein sequence ID" value="CAB1211664.1"/>
    <property type="molecule type" value="Genomic_DNA"/>
</dbReference>
<dbReference type="AlphaFoldDB" id="A0A811G9S5"/>
<keyword evidence="2" id="KW-0378">Hydrolase</keyword>
<dbReference type="InterPro" id="IPR000994">
    <property type="entry name" value="Pept_M24"/>
</dbReference>
<name>A0A811G9S5_9GAMM</name>